<dbReference type="InterPro" id="IPR050664">
    <property type="entry name" value="Octanoyltrans_LipM/LipL"/>
</dbReference>
<dbReference type="InterPro" id="IPR045864">
    <property type="entry name" value="aa-tRNA-synth_II/BPL/LPL"/>
</dbReference>
<dbReference type="PANTHER" id="PTHR43679">
    <property type="entry name" value="OCTANOYLTRANSFERASE LIPM-RELATED"/>
    <property type="match status" value="1"/>
</dbReference>
<comment type="caution">
    <text evidence="2">The sequence shown here is derived from an EMBL/GenBank/DDBJ whole genome shotgun (WGS) entry which is preliminary data.</text>
</comment>
<gene>
    <name evidence="2" type="ORF">ENG47_03140</name>
</gene>
<dbReference type="PANTHER" id="PTHR43679:SF2">
    <property type="entry name" value="OCTANOYL-[GCVH]:PROTEIN N-OCTANOYLTRANSFERASE"/>
    <property type="match status" value="1"/>
</dbReference>
<dbReference type="Pfam" id="PF21948">
    <property type="entry name" value="LplA-B_cat"/>
    <property type="match status" value="1"/>
</dbReference>
<reference evidence="2" key="1">
    <citation type="journal article" date="2020" name="mSystems">
        <title>Genome- and Community-Level Interaction Insights into Carbon Utilization and Element Cycling Functions of Hydrothermarchaeota in Hydrothermal Sediment.</title>
        <authorList>
            <person name="Zhou Z."/>
            <person name="Liu Y."/>
            <person name="Xu W."/>
            <person name="Pan J."/>
            <person name="Luo Z.H."/>
            <person name="Li M."/>
        </authorList>
    </citation>
    <scope>NUCLEOTIDE SEQUENCE [LARGE SCALE GENOMIC DNA]</scope>
    <source>
        <strain evidence="2">HyVt-219</strain>
    </source>
</reference>
<sequence length="226" mass="25594">MSCIFVVNYGTVDSGEVLTREEKLVHQVEQGNLPAVIGVWIASKKCFVLGKNYARELEKKGKMDKIKSLGIPVYIRSSGGEAILHDESCLNFSIIVPSLKLSFYPFKIDRAFTILSSGIFRCLGKMKLPVYFGKTKIFCPGPYDLMVKEKKIAGLSLLLRKKFCLLHGTLFVNTGPDYPEKLRIFYPSIQDEITSIRILLGKWIDMKSLSVRIINEYKRSLSIKES</sequence>
<evidence type="ECO:0000259" key="1">
    <source>
        <dbReference type="PROSITE" id="PS51733"/>
    </source>
</evidence>
<dbReference type="SUPFAM" id="SSF55681">
    <property type="entry name" value="Class II aaRS and biotin synthetases"/>
    <property type="match status" value="1"/>
</dbReference>
<protein>
    <recommendedName>
        <fullName evidence="1">BPL/LPL catalytic domain-containing protein</fullName>
    </recommendedName>
</protein>
<feature type="domain" description="BPL/LPL catalytic" evidence="1">
    <location>
        <begin position="31"/>
        <end position="225"/>
    </location>
</feature>
<name>A0A7V0QT95_UNCAE</name>
<dbReference type="Gene3D" id="3.30.930.10">
    <property type="entry name" value="Bira Bifunctional Protein, Domain 2"/>
    <property type="match status" value="1"/>
</dbReference>
<proteinExistence type="predicted"/>
<accession>A0A7V0QT95</accession>
<dbReference type="Proteomes" id="UP000885660">
    <property type="component" value="Unassembled WGS sequence"/>
</dbReference>
<dbReference type="AlphaFoldDB" id="A0A7V0QT95"/>
<evidence type="ECO:0000313" key="2">
    <source>
        <dbReference type="EMBL" id="HDN84738.1"/>
    </source>
</evidence>
<organism evidence="2">
    <name type="scientific">Aerophobetes bacterium</name>
    <dbReference type="NCBI Taxonomy" id="2030807"/>
    <lineage>
        <taxon>Bacteria</taxon>
        <taxon>Candidatus Aerophobota</taxon>
    </lineage>
</organism>
<dbReference type="EMBL" id="DRBC01000188">
    <property type="protein sequence ID" value="HDN84738.1"/>
    <property type="molecule type" value="Genomic_DNA"/>
</dbReference>
<dbReference type="PROSITE" id="PS51733">
    <property type="entry name" value="BPL_LPL_CATALYTIC"/>
    <property type="match status" value="1"/>
</dbReference>
<dbReference type="InterPro" id="IPR004143">
    <property type="entry name" value="BPL_LPL_catalytic"/>
</dbReference>